<dbReference type="NCBIfam" id="TIGR00880">
    <property type="entry name" value="2_A_01_02"/>
    <property type="match status" value="1"/>
</dbReference>
<dbReference type="FunFam" id="1.20.1250.20:FF:000011">
    <property type="entry name" value="MFS multidrug transporter, putative"/>
    <property type="match status" value="1"/>
</dbReference>
<evidence type="ECO:0000256" key="1">
    <source>
        <dbReference type="ARBA" id="ARBA00004141"/>
    </source>
</evidence>
<feature type="transmembrane region" description="Helical" evidence="5">
    <location>
        <begin position="285"/>
        <end position="310"/>
    </location>
</feature>
<reference evidence="7" key="1">
    <citation type="submission" date="2020-06" db="EMBL/GenBank/DDBJ databases">
        <title>Draft genome sequences of strains closely related to Aspergillus parafelis and Aspergillus hiratsukae.</title>
        <authorList>
            <person name="Dos Santos R.A.C."/>
            <person name="Rivero-Menendez O."/>
            <person name="Steenwyk J.L."/>
            <person name="Mead M.E."/>
            <person name="Goldman G.H."/>
            <person name="Alastruey-Izquierdo A."/>
            <person name="Rokas A."/>
        </authorList>
    </citation>
    <scope>NUCLEOTIDE SEQUENCE</scope>
    <source>
        <strain evidence="7">CNM-CM5623</strain>
    </source>
</reference>
<gene>
    <name evidence="7" type="ORF">CNMCM5623_006990</name>
</gene>
<dbReference type="InterPro" id="IPR001958">
    <property type="entry name" value="Tet-R_TetA/multi-R_MdtG-like"/>
</dbReference>
<sequence length="689" mass="76263">MSTLMRDSVAGHAVRLLTKGRFFKYAEERDPSLWQRYTNTEKSARMASTGRTDGDNVPDEDVFANTASVPAIPASAWEHHGHRFQGLTGVRINPEHGKDVNVIDWHEDDSENPQNWPLAKKVFVTFEVCLLTFSVYIGSAIYTPGIPAVMTDFHVSHVTATLGLTLFVAGYGLGPLLWSPMSEVPYIGRNPVYIFTLAVFVALQVPTALAGNLGTLLALRFLAGFIGSPPLATGGATIADMFRPAKRAYAIGIWGISAVCGPVMGPLVGGFAAQAKGWRWTIWELMWLSGFSLLMLLFFLPETSSANILYRRARRLRRLTGRENLKCEPEIESEGLTGREMLMIVLVRPFTLNFTEPMVFLLNLYIALIYGLLYVWFESFPIVFTGIYHFNLGQLGLAFLGTSSLNSTKTEISHLKLDLDLPSLALVLSQSVCSGFGWSARPEIHWIMPIIGSGFFAVGAFLLFNAILNYLPDAYPAYAVSVLAGNDLFRSGFGAGFPLFATAMYENLGVGWASSTLAFLSIAFIPIPFVLMKSGATLRKKYMGLSRLLELAPKTLETTETTVIRLATFADLELTRLDLLKPFDRHEAERICDEEAEIIEAYNRIVTGFRKQYQSLGISLMQFMQDYWCPQMQEYLCGGVNLDEACSTQSNDLGITLTPSTRLHSNAVCVHLHPKVTEGNEASPWTLLS</sequence>
<feature type="transmembrane region" description="Helical" evidence="5">
    <location>
        <begin position="446"/>
        <end position="468"/>
    </location>
</feature>
<evidence type="ECO:0000259" key="6">
    <source>
        <dbReference type="PROSITE" id="PS50850"/>
    </source>
</evidence>
<keyword evidence="2 5" id="KW-0812">Transmembrane</keyword>
<comment type="caution">
    <text evidence="7">The sequence shown here is derived from an EMBL/GenBank/DDBJ whole genome shotgun (WGS) entry which is preliminary data.</text>
</comment>
<feature type="transmembrane region" description="Helical" evidence="5">
    <location>
        <begin position="217"/>
        <end position="239"/>
    </location>
</feature>
<evidence type="ECO:0000256" key="3">
    <source>
        <dbReference type="ARBA" id="ARBA00022989"/>
    </source>
</evidence>
<evidence type="ECO:0000313" key="7">
    <source>
        <dbReference type="EMBL" id="KAF7161376.1"/>
    </source>
</evidence>
<dbReference type="GO" id="GO:1990961">
    <property type="term" value="P:xenobiotic detoxification by transmembrane export across the plasma membrane"/>
    <property type="evidence" value="ECO:0007669"/>
    <property type="project" value="TreeGrafter"/>
</dbReference>
<dbReference type="CDD" id="cd17323">
    <property type="entry name" value="MFS_Tpo1_MDR_like"/>
    <property type="match status" value="1"/>
</dbReference>
<name>A0A8H6PWL5_9EURO</name>
<keyword evidence="3 5" id="KW-1133">Transmembrane helix</keyword>
<dbReference type="Pfam" id="PF07690">
    <property type="entry name" value="MFS_1"/>
    <property type="match status" value="1"/>
</dbReference>
<dbReference type="OrthoDB" id="3357846at2759"/>
<feature type="transmembrane region" description="Helical" evidence="5">
    <location>
        <begin position="251"/>
        <end position="273"/>
    </location>
</feature>
<keyword evidence="4 5" id="KW-0472">Membrane</keyword>
<evidence type="ECO:0000313" key="8">
    <source>
        <dbReference type="Proteomes" id="UP000654922"/>
    </source>
</evidence>
<organism evidence="7 8">
    <name type="scientific">Aspergillus felis</name>
    <dbReference type="NCBI Taxonomy" id="1287682"/>
    <lineage>
        <taxon>Eukaryota</taxon>
        <taxon>Fungi</taxon>
        <taxon>Dikarya</taxon>
        <taxon>Ascomycota</taxon>
        <taxon>Pezizomycotina</taxon>
        <taxon>Eurotiomycetes</taxon>
        <taxon>Eurotiomycetidae</taxon>
        <taxon>Eurotiales</taxon>
        <taxon>Aspergillaceae</taxon>
        <taxon>Aspergillus</taxon>
        <taxon>Aspergillus subgen. Fumigati</taxon>
    </lineage>
</organism>
<dbReference type="PROSITE" id="PS50850">
    <property type="entry name" value="MFS"/>
    <property type="match status" value="1"/>
</dbReference>
<dbReference type="SUPFAM" id="SSF103473">
    <property type="entry name" value="MFS general substrate transporter"/>
    <property type="match status" value="1"/>
</dbReference>
<evidence type="ECO:0000256" key="4">
    <source>
        <dbReference type="ARBA" id="ARBA00023136"/>
    </source>
</evidence>
<evidence type="ECO:0000256" key="5">
    <source>
        <dbReference type="SAM" id="Phobius"/>
    </source>
</evidence>
<dbReference type="Gene3D" id="1.20.1250.20">
    <property type="entry name" value="MFS general substrate transporter like domains"/>
    <property type="match status" value="1"/>
</dbReference>
<dbReference type="EMBL" id="JACBAE010001363">
    <property type="protein sequence ID" value="KAF7161376.1"/>
    <property type="molecule type" value="Genomic_DNA"/>
</dbReference>
<dbReference type="InterPro" id="IPR020846">
    <property type="entry name" value="MFS_dom"/>
</dbReference>
<feature type="transmembrane region" description="Helical" evidence="5">
    <location>
        <begin position="358"/>
        <end position="376"/>
    </location>
</feature>
<dbReference type="InterPro" id="IPR011701">
    <property type="entry name" value="MFS"/>
</dbReference>
<dbReference type="GO" id="GO:0042910">
    <property type="term" value="F:xenobiotic transmembrane transporter activity"/>
    <property type="evidence" value="ECO:0007669"/>
    <property type="project" value="InterPro"/>
</dbReference>
<feature type="transmembrane region" description="Helical" evidence="5">
    <location>
        <begin position="122"/>
        <end position="142"/>
    </location>
</feature>
<dbReference type="AlphaFoldDB" id="A0A8H6PWL5"/>
<dbReference type="PANTHER" id="PTHR23502">
    <property type="entry name" value="MAJOR FACILITATOR SUPERFAMILY"/>
    <property type="match status" value="1"/>
</dbReference>
<feature type="transmembrane region" description="Helical" evidence="5">
    <location>
        <begin position="190"/>
        <end position="211"/>
    </location>
</feature>
<evidence type="ECO:0000256" key="2">
    <source>
        <dbReference type="ARBA" id="ARBA00022692"/>
    </source>
</evidence>
<dbReference type="Proteomes" id="UP000654922">
    <property type="component" value="Unassembled WGS sequence"/>
</dbReference>
<dbReference type="PANTHER" id="PTHR23502:SF23">
    <property type="entry name" value="FLUCONAZOLE RESISTANCE PROTEIN 1"/>
    <property type="match status" value="1"/>
</dbReference>
<feature type="transmembrane region" description="Helical" evidence="5">
    <location>
        <begin position="488"/>
        <end position="505"/>
    </location>
</feature>
<dbReference type="GO" id="GO:0015244">
    <property type="term" value="F:fluconazole transmembrane transporter activity"/>
    <property type="evidence" value="ECO:0007669"/>
    <property type="project" value="TreeGrafter"/>
</dbReference>
<protein>
    <recommendedName>
        <fullName evidence="6">Major facilitator superfamily (MFS) profile domain-containing protein</fullName>
    </recommendedName>
</protein>
<feature type="transmembrane region" description="Helical" evidence="5">
    <location>
        <begin position="511"/>
        <end position="531"/>
    </location>
</feature>
<dbReference type="GO" id="GO:0005886">
    <property type="term" value="C:plasma membrane"/>
    <property type="evidence" value="ECO:0007669"/>
    <property type="project" value="TreeGrafter"/>
</dbReference>
<feature type="domain" description="Major facilitator superfamily (MFS) profile" evidence="6">
    <location>
        <begin position="124"/>
        <end position="541"/>
    </location>
</feature>
<feature type="transmembrane region" description="Helical" evidence="5">
    <location>
        <begin position="154"/>
        <end position="178"/>
    </location>
</feature>
<proteinExistence type="predicted"/>
<accession>A0A8H6PWL5</accession>
<dbReference type="InterPro" id="IPR036259">
    <property type="entry name" value="MFS_trans_sf"/>
</dbReference>
<comment type="subcellular location">
    <subcellularLocation>
        <location evidence="1">Membrane</location>
        <topology evidence="1">Multi-pass membrane protein</topology>
    </subcellularLocation>
</comment>